<dbReference type="AlphaFoldDB" id="A0A157S9N0"/>
<keyword evidence="1" id="KW-0472">Membrane</keyword>
<feature type="transmembrane region" description="Helical" evidence="1">
    <location>
        <begin position="418"/>
        <end position="437"/>
    </location>
</feature>
<keyword evidence="4" id="KW-1185">Reference proteome</keyword>
<dbReference type="OrthoDB" id="9204682at2"/>
<reference evidence="3 4" key="1">
    <citation type="submission" date="2016-04" db="EMBL/GenBank/DDBJ databases">
        <authorList>
            <consortium name="Pathogen Informatics"/>
        </authorList>
    </citation>
    <scope>NUCLEOTIDE SEQUENCE [LARGE SCALE GENOMIC DNA]</scope>
    <source>
        <strain evidence="3 4">H050680373</strain>
    </source>
</reference>
<proteinExistence type="predicted"/>
<evidence type="ECO:0000313" key="3">
    <source>
        <dbReference type="EMBL" id="SAI67140.1"/>
    </source>
</evidence>
<sequence>MIIASCSRSVLDGLLLGAALLVAGLAVTSGVPGAMGFVAAGVTFAAVAWLSRWPAADRILFALFAVALGGWTFYYSSHQVSDFGVYFRCGSDYVRDWTSLQDWTRQCTGEYLPGFATYWRRSLLYSLPIGWVSGGGSYLAFKIANALAHLIAVALLYRGVRQALGRRAGVLAAAALALYPEFWFSTSLVVSDNFAVTALVCLGLAVASLQREDSGRYGAIIAVACLVLALDLLRSVGPILVVAMLFITLGAERASRAKLLAASLGTALAVYAGGSLPAWFGLTTLQTNGVLASIVGNGLTGPRGWFETYTWHQYVLPLVPVLERGSLMAGVIAQDLLSVHAAPLFWLDKLRVLFGGDGYYMFSTALPTGGNPDDVPMAWLKAPMLTYVPFWSGAMRGMVAFFFLAAGTGALRLVRHPLGRASVAIAVAFMLYIVLLGEVQPRYSVLIAPALCVAAAGWAVPRDRASRRMELIGATSLVAAIGIALLGLGTAWAAATTYLRHAPRLHWQSVPEPVLTDCAQSVTDAQIMPRRVLLPMATKSCYRLRAVVEGDVRGDLSFFLMREPMAPKFSNAPHQAVHLDLVLRDAQGKVLRTMQAQLGERVAAVPVSVPGAGLAALDIIIAADGEPGGAVSVGYIHDDAGNAINLRGQ</sequence>
<protein>
    <recommendedName>
        <fullName evidence="2">Glycosyltransferase RgtA/B/C/D-like domain-containing protein</fullName>
    </recommendedName>
</protein>
<organism evidence="3 4">
    <name type="scientific">Bordetella ansorpii</name>
    <dbReference type="NCBI Taxonomy" id="288768"/>
    <lineage>
        <taxon>Bacteria</taxon>
        <taxon>Pseudomonadati</taxon>
        <taxon>Pseudomonadota</taxon>
        <taxon>Betaproteobacteria</taxon>
        <taxon>Burkholderiales</taxon>
        <taxon>Alcaligenaceae</taxon>
        <taxon>Bordetella</taxon>
    </lineage>
</organism>
<evidence type="ECO:0000313" key="4">
    <source>
        <dbReference type="Proteomes" id="UP000076848"/>
    </source>
</evidence>
<dbReference type="Proteomes" id="UP000076848">
    <property type="component" value="Unassembled WGS sequence"/>
</dbReference>
<dbReference type="EMBL" id="FKIF01000002">
    <property type="protein sequence ID" value="SAI67140.1"/>
    <property type="molecule type" value="Genomic_DNA"/>
</dbReference>
<feature type="transmembrane region" description="Helical" evidence="1">
    <location>
        <begin position="9"/>
        <end position="27"/>
    </location>
</feature>
<feature type="transmembrane region" description="Helical" evidence="1">
    <location>
        <begin position="58"/>
        <end position="76"/>
    </location>
</feature>
<dbReference type="STRING" id="288768.SAMEA3906486_01345"/>
<feature type="domain" description="Glycosyltransferase RgtA/B/C/D-like" evidence="2">
    <location>
        <begin position="138"/>
        <end position="268"/>
    </location>
</feature>
<dbReference type="RefSeq" id="WP_066124931.1">
    <property type="nucleotide sequence ID" value="NZ_FKIF01000002.1"/>
</dbReference>
<feature type="transmembrane region" description="Helical" evidence="1">
    <location>
        <begin position="33"/>
        <end position="51"/>
    </location>
</feature>
<dbReference type="InterPro" id="IPR038731">
    <property type="entry name" value="RgtA/B/C-like"/>
</dbReference>
<accession>A0A157S9N0</accession>
<feature type="transmembrane region" description="Helical" evidence="1">
    <location>
        <begin position="138"/>
        <end position="157"/>
    </location>
</feature>
<dbReference type="Pfam" id="PF13231">
    <property type="entry name" value="PMT_2"/>
    <property type="match status" value="1"/>
</dbReference>
<feature type="transmembrane region" description="Helical" evidence="1">
    <location>
        <begin position="384"/>
        <end position="406"/>
    </location>
</feature>
<evidence type="ECO:0000259" key="2">
    <source>
        <dbReference type="Pfam" id="PF13231"/>
    </source>
</evidence>
<feature type="transmembrane region" description="Helical" evidence="1">
    <location>
        <begin position="472"/>
        <end position="495"/>
    </location>
</feature>
<name>A0A157S9N0_9BORD</name>
<keyword evidence="1" id="KW-0812">Transmembrane</keyword>
<feature type="transmembrane region" description="Helical" evidence="1">
    <location>
        <begin position="443"/>
        <end position="460"/>
    </location>
</feature>
<keyword evidence="1" id="KW-1133">Transmembrane helix</keyword>
<feature type="transmembrane region" description="Helical" evidence="1">
    <location>
        <begin position="217"/>
        <end position="247"/>
    </location>
</feature>
<gene>
    <name evidence="3" type="ORF">SAMEA3906486_01345</name>
</gene>
<evidence type="ECO:0000256" key="1">
    <source>
        <dbReference type="SAM" id="Phobius"/>
    </source>
</evidence>
<feature type="transmembrane region" description="Helical" evidence="1">
    <location>
        <begin position="169"/>
        <end position="190"/>
    </location>
</feature>
<feature type="transmembrane region" description="Helical" evidence="1">
    <location>
        <begin position="259"/>
        <end position="280"/>
    </location>
</feature>